<evidence type="ECO:0000256" key="1">
    <source>
        <dbReference type="ARBA" id="ARBA00023054"/>
    </source>
</evidence>
<evidence type="ECO:0000256" key="2">
    <source>
        <dbReference type="SAM" id="MobiDB-lite"/>
    </source>
</evidence>
<dbReference type="PANTHER" id="PTHR15885">
    <property type="entry name" value="COILED-COIL DOMAIN-CONTAINING PROTEIN 174"/>
    <property type="match status" value="1"/>
</dbReference>
<feature type="region of interest" description="Disordered" evidence="2">
    <location>
        <begin position="385"/>
        <end position="449"/>
    </location>
</feature>
<keyword evidence="5" id="KW-1185">Reference proteome</keyword>
<feature type="region of interest" description="Disordered" evidence="2">
    <location>
        <begin position="329"/>
        <end position="353"/>
    </location>
</feature>
<dbReference type="InterPro" id="IPR025066">
    <property type="entry name" value="CCDC174-like"/>
</dbReference>
<dbReference type="Pfam" id="PF13300">
    <property type="entry name" value="DUF4078"/>
    <property type="match status" value="1"/>
</dbReference>
<feature type="compositionally biased region" description="Basic and acidic residues" evidence="2">
    <location>
        <begin position="546"/>
        <end position="555"/>
    </location>
</feature>
<dbReference type="EMBL" id="OU963913">
    <property type="protein sequence ID" value="CAH0402365.1"/>
    <property type="molecule type" value="Genomic_DNA"/>
</dbReference>
<evidence type="ECO:0000313" key="5">
    <source>
        <dbReference type="Proteomes" id="UP001153292"/>
    </source>
</evidence>
<sequence>MNDPNSKKIIFNKSTLVSLKAELLKKQDEVKNKKQLHQHKLVNFKPPLIKKQAGVEKYHNDGKKSFKDSLKSVDADELEVNRRVRLALAKKSELYDHLADSSGSSQLAGQFLVDFNNKKLENEDNAEKYLETDYINKKEDDDEWVEFTDCLGRTRKCLKSDKEFYIKRDNELMKGLTRVQSSGEQQEAEDSNKTEMPFLVQKTNDYLQSLREKWEQKEKELVGKEKDIHYQDLLFDEARIHGVAYYSFSTDETERRKQMEELTKRRKETLQAQEESERLRKKRDELMAARVAAARARQRLRAGLPPEEPKDNQKDFTACLLEFLTEQKNEADEKAKEEERKAKEEQEKERQKLREAHIREWDLGKEGVEGKVKKFREMTQEEYVEQQRSKRIDEFAPPKALSSSRTDYTFDDKGRMIEPGSDTPVKKTWADVRPKTKTPPPPEIGDISFPDIQKGLYFSTSNKPSLTNYKNFVQTQEPTPIENELSDDEDISEQRKTEKRKFVSNNAEIEPPPTYDYYGPTPKCSRPQKPFNSDIREAYAQGAKSLENKGSDRQLSKQYDFTFD</sequence>
<dbReference type="InterPro" id="IPR057464">
    <property type="entry name" value="CCDC174_GRSR"/>
</dbReference>
<protein>
    <recommendedName>
        <fullName evidence="3">CCDC174 alpha/beta GRSR domain-containing protein</fullName>
    </recommendedName>
</protein>
<organism evidence="4 5">
    <name type="scientific">Chilo suppressalis</name>
    <name type="common">Asiatic rice borer moth</name>
    <dbReference type="NCBI Taxonomy" id="168631"/>
    <lineage>
        <taxon>Eukaryota</taxon>
        <taxon>Metazoa</taxon>
        <taxon>Ecdysozoa</taxon>
        <taxon>Arthropoda</taxon>
        <taxon>Hexapoda</taxon>
        <taxon>Insecta</taxon>
        <taxon>Pterygota</taxon>
        <taxon>Neoptera</taxon>
        <taxon>Endopterygota</taxon>
        <taxon>Lepidoptera</taxon>
        <taxon>Glossata</taxon>
        <taxon>Ditrysia</taxon>
        <taxon>Pyraloidea</taxon>
        <taxon>Crambidae</taxon>
        <taxon>Crambinae</taxon>
        <taxon>Chilo</taxon>
    </lineage>
</organism>
<feature type="region of interest" description="Disordered" evidence="2">
    <location>
        <begin position="474"/>
        <end position="564"/>
    </location>
</feature>
<keyword evidence="1" id="KW-0175">Coiled coil</keyword>
<feature type="compositionally biased region" description="Basic and acidic residues" evidence="2">
    <location>
        <begin position="424"/>
        <end position="434"/>
    </location>
</feature>
<proteinExistence type="predicted"/>
<reference evidence="4" key="1">
    <citation type="submission" date="2021-12" db="EMBL/GenBank/DDBJ databases">
        <authorList>
            <person name="King R."/>
        </authorList>
    </citation>
    <scope>NUCLEOTIDE SEQUENCE</scope>
</reference>
<gene>
    <name evidence="4" type="ORF">CHILSU_LOCUS5608</name>
</gene>
<evidence type="ECO:0000259" key="3">
    <source>
        <dbReference type="Pfam" id="PF25449"/>
    </source>
</evidence>
<feature type="domain" description="CCDC174 alpha/beta GRSR" evidence="3">
    <location>
        <begin position="144"/>
        <end position="173"/>
    </location>
</feature>
<dbReference type="Pfam" id="PF25449">
    <property type="entry name" value="CCDC174_GRSR"/>
    <property type="match status" value="1"/>
</dbReference>
<feature type="compositionally biased region" description="Basic and acidic residues" evidence="2">
    <location>
        <begin position="385"/>
        <end position="396"/>
    </location>
</feature>
<dbReference type="Proteomes" id="UP001153292">
    <property type="component" value="Chromosome 20"/>
</dbReference>
<name>A0ABN8B615_CHISP</name>
<feature type="region of interest" description="Disordered" evidence="2">
    <location>
        <begin position="257"/>
        <end position="280"/>
    </location>
</feature>
<accession>A0ABN8B615</accession>
<dbReference type="PANTHER" id="PTHR15885:SF1">
    <property type="entry name" value="COILED-COIL DOMAIN-CONTAINING PROTEIN 174"/>
    <property type="match status" value="1"/>
</dbReference>
<evidence type="ECO:0000313" key="4">
    <source>
        <dbReference type="EMBL" id="CAH0402365.1"/>
    </source>
</evidence>